<evidence type="ECO:0000313" key="2">
    <source>
        <dbReference type="Proteomes" id="UP000708148"/>
    </source>
</evidence>
<evidence type="ECO:0000313" key="1">
    <source>
        <dbReference type="EMBL" id="CAD7703748.1"/>
    </source>
</evidence>
<sequence length="187" mass="20187">MVNRQVAPDGQAQEFAELACNRCTGVQSAAVCACLQHLASRSFRSGGDIARAVLCARKSISNAHRRIPCRLGKHNGRQDSKVAQAPLVFGSAWRAHSQYLACVMLLAELHELSGCPQDARLEATEAQKYAETLAARLPQVKMKVLLGKIMCKEGALSEAESLLQKAKATIRGGEYGPLLDTVLGQCR</sequence>
<proteinExistence type="predicted"/>
<reference evidence="1" key="1">
    <citation type="submission" date="2020-12" db="EMBL/GenBank/DDBJ databases">
        <authorList>
            <person name="Iha C."/>
        </authorList>
    </citation>
    <scope>NUCLEOTIDE SEQUENCE</scope>
</reference>
<dbReference type="InterPro" id="IPR011990">
    <property type="entry name" value="TPR-like_helical_dom_sf"/>
</dbReference>
<accession>A0A8S1JC90</accession>
<organism evidence="1 2">
    <name type="scientific">Ostreobium quekettii</name>
    <dbReference type="NCBI Taxonomy" id="121088"/>
    <lineage>
        <taxon>Eukaryota</taxon>
        <taxon>Viridiplantae</taxon>
        <taxon>Chlorophyta</taxon>
        <taxon>core chlorophytes</taxon>
        <taxon>Ulvophyceae</taxon>
        <taxon>TCBD clade</taxon>
        <taxon>Bryopsidales</taxon>
        <taxon>Ostreobineae</taxon>
        <taxon>Ostreobiaceae</taxon>
        <taxon>Ostreobium</taxon>
    </lineage>
</organism>
<dbReference type="EMBL" id="CAJHUC010002388">
    <property type="protein sequence ID" value="CAD7703748.1"/>
    <property type="molecule type" value="Genomic_DNA"/>
</dbReference>
<dbReference type="AlphaFoldDB" id="A0A8S1JC90"/>
<protein>
    <submittedName>
        <fullName evidence="1">Uncharacterized protein</fullName>
    </submittedName>
</protein>
<name>A0A8S1JC90_9CHLO</name>
<dbReference type="SUPFAM" id="SSF48452">
    <property type="entry name" value="TPR-like"/>
    <property type="match status" value="1"/>
</dbReference>
<keyword evidence="2" id="KW-1185">Reference proteome</keyword>
<gene>
    <name evidence="1" type="ORF">OSTQU699_LOCUS9105</name>
</gene>
<comment type="caution">
    <text evidence="1">The sequence shown here is derived from an EMBL/GenBank/DDBJ whole genome shotgun (WGS) entry which is preliminary data.</text>
</comment>
<dbReference type="PROSITE" id="PS51257">
    <property type="entry name" value="PROKAR_LIPOPROTEIN"/>
    <property type="match status" value="1"/>
</dbReference>
<dbReference type="Proteomes" id="UP000708148">
    <property type="component" value="Unassembled WGS sequence"/>
</dbReference>